<dbReference type="EMBL" id="CP043839">
    <property type="protein sequence ID" value="WOF13474.1"/>
    <property type="molecule type" value="Genomic_DNA"/>
</dbReference>
<keyword evidence="1" id="KW-0472">Membrane</keyword>
<evidence type="ECO:0000256" key="1">
    <source>
        <dbReference type="SAM" id="Phobius"/>
    </source>
</evidence>
<protein>
    <recommendedName>
        <fullName evidence="6">Lipoprotein</fullName>
    </recommendedName>
</protein>
<dbReference type="Proteomes" id="UP001302374">
    <property type="component" value="Chromosome"/>
</dbReference>
<reference evidence="2 4" key="2">
    <citation type="submission" date="2020-03" db="EMBL/GenBank/DDBJ databases">
        <title>Genomic Encyclopedia of Type Strains, Phase IV (KMG-IV): sequencing the most valuable type-strain genomes for metagenomic binning, comparative biology and taxonomic classification.</title>
        <authorList>
            <person name="Goeker M."/>
        </authorList>
    </citation>
    <scope>NUCLEOTIDE SEQUENCE [LARGE SCALE GENOMIC DNA]</scope>
    <source>
        <strain evidence="2 4">DSM 105722</strain>
    </source>
</reference>
<dbReference type="PROSITE" id="PS51257">
    <property type="entry name" value="PROKAR_LIPOPROTEIN"/>
    <property type="match status" value="1"/>
</dbReference>
<dbReference type="Proteomes" id="UP000576368">
    <property type="component" value="Unassembled WGS sequence"/>
</dbReference>
<proteinExistence type="predicted"/>
<evidence type="ECO:0000313" key="5">
    <source>
        <dbReference type="Proteomes" id="UP001302374"/>
    </source>
</evidence>
<dbReference type="RefSeq" id="WP_118303549.1">
    <property type="nucleotide sequence ID" value="NZ_BMPA01000004.1"/>
</dbReference>
<evidence type="ECO:0008006" key="6">
    <source>
        <dbReference type="Google" id="ProtNLM"/>
    </source>
</evidence>
<feature type="transmembrane region" description="Helical" evidence="1">
    <location>
        <begin position="115"/>
        <end position="137"/>
    </location>
</feature>
<reference evidence="3 5" key="1">
    <citation type="submission" date="2019-09" db="EMBL/GenBank/DDBJ databases">
        <title>Butyricimonas paravirosa DSM 105722 (=214-4 = JCM 18677 = CCUG 65563).</title>
        <authorList>
            <person name="Le Roy T."/>
            <person name="Cani P.D."/>
        </authorList>
    </citation>
    <scope>NUCLEOTIDE SEQUENCE [LARGE SCALE GENOMIC DNA]</scope>
    <source>
        <strain evidence="3 5">DSM 105722</strain>
    </source>
</reference>
<gene>
    <name evidence="3" type="ORF">F1644_14905</name>
    <name evidence="2" type="ORF">GGR15_001395</name>
</gene>
<organism evidence="2 4">
    <name type="scientific">Butyricimonas paravirosa</name>
    <dbReference type="NCBI Taxonomy" id="1472417"/>
    <lineage>
        <taxon>Bacteria</taxon>
        <taxon>Pseudomonadati</taxon>
        <taxon>Bacteroidota</taxon>
        <taxon>Bacteroidia</taxon>
        <taxon>Bacteroidales</taxon>
        <taxon>Odoribacteraceae</taxon>
        <taxon>Butyricimonas</taxon>
    </lineage>
</organism>
<accession>A0A7X5YAX8</accession>
<keyword evidence="5" id="KW-1185">Reference proteome</keyword>
<keyword evidence="1" id="KW-0812">Transmembrane</keyword>
<evidence type="ECO:0000313" key="4">
    <source>
        <dbReference type="Proteomes" id="UP000576368"/>
    </source>
</evidence>
<evidence type="ECO:0000313" key="3">
    <source>
        <dbReference type="EMBL" id="WOF13474.1"/>
    </source>
</evidence>
<name>A0A7X5YAX8_9BACT</name>
<sequence>MNKLLFIFCVIVLLSCGSKKEFSRIDSVENSKSTEQLYAELYREARLLEFLDIKYRQVETRDSAGNVRIETNMEVSKKTEENNQDTTKIASFWQENTEKVVDHDEGEERSGVMVYWVWIIGFIAIIVVVLMVGIYMLKKR</sequence>
<dbReference type="AlphaFoldDB" id="A0A7X5YAX8"/>
<evidence type="ECO:0000313" key="2">
    <source>
        <dbReference type="EMBL" id="NJC17780.1"/>
    </source>
</evidence>
<dbReference type="GeneID" id="86892610"/>
<keyword evidence="1" id="KW-1133">Transmembrane helix</keyword>
<dbReference type="EMBL" id="JAATLI010000004">
    <property type="protein sequence ID" value="NJC17780.1"/>
    <property type="molecule type" value="Genomic_DNA"/>
</dbReference>